<protein>
    <submittedName>
        <fullName evidence="3">Unnamed protein product</fullName>
    </submittedName>
</protein>
<feature type="region of interest" description="Disordered" evidence="1">
    <location>
        <begin position="93"/>
        <end position="113"/>
    </location>
</feature>
<comment type="caution">
    <text evidence="3">The sequence shown here is derived from an EMBL/GenBank/DDBJ whole genome shotgun (WGS) entry which is preliminary data.</text>
</comment>
<evidence type="ECO:0000256" key="2">
    <source>
        <dbReference type="SAM" id="SignalP"/>
    </source>
</evidence>
<name>A0A9W6WRR0_9STRA</name>
<accession>A0A9W6WRR0</accession>
<evidence type="ECO:0000313" key="3">
    <source>
        <dbReference type="EMBL" id="GMF15101.1"/>
    </source>
</evidence>
<reference evidence="3" key="1">
    <citation type="submission" date="2023-04" db="EMBL/GenBank/DDBJ databases">
        <title>Phytophthora fragariaefolia NBRC 109709.</title>
        <authorList>
            <person name="Ichikawa N."/>
            <person name="Sato H."/>
            <person name="Tonouchi N."/>
        </authorList>
    </citation>
    <scope>NUCLEOTIDE SEQUENCE</scope>
    <source>
        <strain evidence="3">NBRC 109709</strain>
    </source>
</reference>
<gene>
    <name evidence="3" type="ORF">Pfra01_000029900</name>
    <name evidence="4" type="ORF">Pfra01_000199600</name>
</gene>
<keyword evidence="5" id="KW-1185">Reference proteome</keyword>
<dbReference type="Proteomes" id="UP001165121">
    <property type="component" value="Unassembled WGS sequence"/>
</dbReference>
<proteinExistence type="predicted"/>
<feature type="compositionally biased region" description="Low complexity" evidence="1">
    <location>
        <begin position="93"/>
        <end position="106"/>
    </location>
</feature>
<feature type="signal peptide" evidence="2">
    <location>
        <begin position="1"/>
        <end position="23"/>
    </location>
</feature>
<evidence type="ECO:0000256" key="1">
    <source>
        <dbReference type="SAM" id="MobiDB-lite"/>
    </source>
</evidence>
<sequence length="113" mass="10532">MFNSVKILATCIAGVALSSGVYASKEVTEGLVGGPVGVSVGVPGIASVNVGPGAYGPGVVGPGVNVGVPGIVGVGVGPTVGYDSMSAVAPPGNAGGASANANANAGRKLRSDQ</sequence>
<dbReference type="EMBL" id="BSXT01000156">
    <property type="protein sequence ID" value="GMF19370.1"/>
    <property type="molecule type" value="Genomic_DNA"/>
</dbReference>
<dbReference type="EMBL" id="BSXT01000024">
    <property type="protein sequence ID" value="GMF15101.1"/>
    <property type="molecule type" value="Genomic_DNA"/>
</dbReference>
<keyword evidence="2" id="KW-0732">Signal</keyword>
<evidence type="ECO:0000313" key="4">
    <source>
        <dbReference type="EMBL" id="GMF19370.1"/>
    </source>
</evidence>
<organism evidence="3 5">
    <name type="scientific">Phytophthora fragariaefolia</name>
    <dbReference type="NCBI Taxonomy" id="1490495"/>
    <lineage>
        <taxon>Eukaryota</taxon>
        <taxon>Sar</taxon>
        <taxon>Stramenopiles</taxon>
        <taxon>Oomycota</taxon>
        <taxon>Peronosporomycetes</taxon>
        <taxon>Peronosporales</taxon>
        <taxon>Peronosporaceae</taxon>
        <taxon>Phytophthora</taxon>
    </lineage>
</organism>
<evidence type="ECO:0000313" key="5">
    <source>
        <dbReference type="Proteomes" id="UP001165121"/>
    </source>
</evidence>
<dbReference type="AlphaFoldDB" id="A0A9W6WRR0"/>
<feature type="chain" id="PRO_5041114540" evidence="2">
    <location>
        <begin position="24"/>
        <end position="113"/>
    </location>
</feature>